<dbReference type="GO" id="GO:0005737">
    <property type="term" value="C:cytoplasm"/>
    <property type="evidence" value="ECO:0007669"/>
    <property type="project" value="UniProtKB-SubCell"/>
</dbReference>
<dbReference type="EMBL" id="DYXD01000012">
    <property type="protein sequence ID" value="HJF06696.1"/>
    <property type="molecule type" value="Genomic_DNA"/>
</dbReference>
<dbReference type="Pfam" id="PF02631">
    <property type="entry name" value="RecX_HTH2"/>
    <property type="match status" value="1"/>
</dbReference>
<comment type="subcellular location">
    <subcellularLocation>
        <location evidence="1">Cytoplasm</location>
    </subcellularLocation>
</comment>
<evidence type="ECO:0000256" key="3">
    <source>
        <dbReference type="ARBA" id="ARBA00018111"/>
    </source>
</evidence>
<reference evidence="7" key="3">
    <citation type="submission" date="2021-09" db="EMBL/GenBank/DDBJ databases">
        <authorList>
            <person name="Gilroy R."/>
        </authorList>
    </citation>
    <scope>NUCLEOTIDE SEQUENCE</scope>
    <source>
        <strain evidence="7">CHK165-8395</strain>
    </source>
</reference>
<proteinExistence type="inferred from homology"/>
<protein>
    <recommendedName>
        <fullName evidence="3">Regulatory protein RecX</fullName>
    </recommendedName>
</protein>
<evidence type="ECO:0000256" key="4">
    <source>
        <dbReference type="ARBA" id="ARBA00022490"/>
    </source>
</evidence>
<evidence type="ECO:0000259" key="5">
    <source>
        <dbReference type="Pfam" id="PF02631"/>
    </source>
</evidence>
<evidence type="ECO:0000256" key="2">
    <source>
        <dbReference type="ARBA" id="ARBA00009695"/>
    </source>
</evidence>
<dbReference type="Proteomes" id="UP000718012">
    <property type="component" value="Unassembled WGS sequence"/>
</dbReference>
<dbReference type="InterPro" id="IPR036388">
    <property type="entry name" value="WH-like_DNA-bd_sf"/>
</dbReference>
<dbReference type="RefSeq" id="WP_118482698.1">
    <property type="nucleotide sequence ID" value="NZ_CAUBDS010000012.1"/>
</dbReference>
<dbReference type="InterPro" id="IPR053925">
    <property type="entry name" value="RecX_HTH_3rd"/>
</dbReference>
<dbReference type="PANTHER" id="PTHR33602">
    <property type="entry name" value="REGULATORY PROTEIN RECX FAMILY PROTEIN"/>
    <property type="match status" value="1"/>
</dbReference>
<dbReference type="EMBL" id="QRUU01000001">
    <property type="protein sequence ID" value="RGS00589.1"/>
    <property type="molecule type" value="Genomic_DNA"/>
</dbReference>
<reference evidence="8 9" key="1">
    <citation type="submission" date="2018-08" db="EMBL/GenBank/DDBJ databases">
        <title>A genome reference for cultivated species of the human gut microbiota.</title>
        <authorList>
            <person name="Zou Y."/>
            <person name="Xue W."/>
            <person name="Luo G."/>
        </authorList>
    </citation>
    <scope>NUCLEOTIDE SEQUENCE [LARGE SCALE GENOMIC DNA]</scope>
    <source>
        <strain evidence="8 9">AF24-2</strain>
    </source>
</reference>
<evidence type="ECO:0000313" key="7">
    <source>
        <dbReference type="EMBL" id="HJF06696.1"/>
    </source>
</evidence>
<dbReference type="Gene3D" id="1.10.10.10">
    <property type="entry name" value="Winged helix-like DNA-binding domain superfamily/Winged helix DNA-binding domain"/>
    <property type="match status" value="2"/>
</dbReference>
<dbReference type="GO" id="GO:0006282">
    <property type="term" value="P:regulation of DNA repair"/>
    <property type="evidence" value="ECO:0007669"/>
    <property type="project" value="InterPro"/>
</dbReference>
<evidence type="ECO:0000259" key="6">
    <source>
        <dbReference type="Pfam" id="PF21981"/>
    </source>
</evidence>
<organism evidence="8 9">
    <name type="scientific">Phocaeicola coprocola</name>
    <dbReference type="NCBI Taxonomy" id="310298"/>
    <lineage>
        <taxon>Bacteria</taxon>
        <taxon>Pseudomonadati</taxon>
        <taxon>Bacteroidota</taxon>
        <taxon>Bacteroidia</taxon>
        <taxon>Bacteroidales</taxon>
        <taxon>Bacteroidaceae</taxon>
        <taxon>Phocaeicola</taxon>
    </lineage>
</organism>
<dbReference type="Proteomes" id="UP000285864">
    <property type="component" value="Unassembled WGS sequence"/>
</dbReference>
<dbReference type="PANTHER" id="PTHR33602:SF1">
    <property type="entry name" value="REGULATORY PROTEIN RECX FAMILY PROTEIN"/>
    <property type="match status" value="1"/>
</dbReference>
<evidence type="ECO:0000256" key="1">
    <source>
        <dbReference type="ARBA" id="ARBA00004496"/>
    </source>
</evidence>
<keyword evidence="4" id="KW-0963">Cytoplasm</keyword>
<feature type="domain" description="RecX second three-helical" evidence="5">
    <location>
        <begin position="57"/>
        <end position="96"/>
    </location>
</feature>
<comment type="caution">
    <text evidence="8">The sequence shown here is derived from an EMBL/GenBank/DDBJ whole genome shotgun (WGS) entry which is preliminary data.</text>
</comment>
<evidence type="ECO:0000313" key="8">
    <source>
        <dbReference type="EMBL" id="RGS00589.1"/>
    </source>
</evidence>
<keyword evidence="9" id="KW-1185">Reference proteome</keyword>
<dbReference type="InterPro" id="IPR053924">
    <property type="entry name" value="RecX_HTH_2nd"/>
</dbReference>
<comment type="similarity">
    <text evidence="2">Belongs to the RecX family.</text>
</comment>
<dbReference type="AlphaFoldDB" id="A0A412GZZ3"/>
<gene>
    <name evidence="8" type="ORF">DWY20_00435</name>
    <name evidence="7" type="ORF">K8U81_00680</name>
</gene>
<sequence>MKEYTEDELKYKAEAYCSTAEHCPSEVISKLNLWGADDVVTEHILEHLKKERYLDTQRFCKAFVRDKYRFARWGRMKIAQALRQKQLSSEDIAAGLDEIDETEYCENLKELLRQKSKTVSGKNEYERNTKLIRFAVGRGFTVDEVLRYIKQKDPDEFMD</sequence>
<dbReference type="Pfam" id="PF21981">
    <property type="entry name" value="RecX_HTH3"/>
    <property type="match status" value="1"/>
</dbReference>
<feature type="domain" description="RecX third three-helical" evidence="6">
    <location>
        <begin position="103"/>
        <end position="149"/>
    </location>
</feature>
<name>A0A412GZZ3_9BACT</name>
<reference evidence="7" key="2">
    <citation type="journal article" date="2021" name="PeerJ">
        <title>Extensive microbial diversity within the chicken gut microbiome revealed by metagenomics and culture.</title>
        <authorList>
            <person name="Gilroy R."/>
            <person name="Ravi A."/>
            <person name="Getino M."/>
            <person name="Pursley I."/>
            <person name="Horton D.L."/>
            <person name="Alikhan N.F."/>
            <person name="Baker D."/>
            <person name="Gharbi K."/>
            <person name="Hall N."/>
            <person name="Watson M."/>
            <person name="Adriaenssens E.M."/>
            <person name="Foster-Nyarko E."/>
            <person name="Jarju S."/>
            <person name="Secka A."/>
            <person name="Antonio M."/>
            <person name="Oren A."/>
            <person name="Chaudhuri R.R."/>
            <person name="La Ragione R."/>
            <person name="Hildebrand F."/>
            <person name="Pallen M.J."/>
        </authorList>
    </citation>
    <scope>NUCLEOTIDE SEQUENCE</scope>
    <source>
        <strain evidence="7">CHK165-8395</strain>
    </source>
</reference>
<dbReference type="InterPro" id="IPR003783">
    <property type="entry name" value="Regulatory_RecX"/>
</dbReference>
<accession>A0A412GZZ3</accession>
<evidence type="ECO:0000313" key="9">
    <source>
        <dbReference type="Proteomes" id="UP000285864"/>
    </source>
</evidence>